<evidence type="ECO:0000256" key="4">
    <source>
        <dbReference type="ARBA" id="ARBA00022643"/>
    </source>
</evidence>
<dbReference type="PATRIC" id="fig|1618989.3.peg.679"/>
<evidence type="ECO:0000313" key="16">
    <source>
        <dbReference type="Proteomes" id="UP000034846"/>
    </source>
</evidence>
<comment type="function">
    <text evidence="1 11">Catalyzes the synthesis of 5,6-dihydrouridine (D), a modified base found in the D-loop of most tRNAs, via the reduction of the C5-C6 double bond in target uridines.</text>
</comment>
<dbReference type="Gene3D" id="1.10.1200.80">
    <property type="entry name" value="Putative flavin oxidoreducatase, domain 2"/>
    <property type="match status" value="1"/>
</dbReference>
<keyword evidence="4 11" id="KW-0288">FMN</keyword>
<sequence>MQLDWRQLPRPIIALSPMADMTDSAFCRVVRAVSETEDGSCRRIYPLSARRRGPQSDATRPLSYPIMFREMVSSEAVVRGNNKTLDMTEIHPDERPLVQQIFGSDPATMAEAARIIEAQHHPEGFDINMGCPVYKIVHNFNGAALMKEPQLAAQIVREMKKAITVPLSVKIRLGWSEPTEALEFAKVLEDAGADALTVHGRTKAQGYSGVADWHMVGEVKKRVALPVLVNGDVHQAALIPKALEASGCDGVLIARGALGNPWIFKQFNDIAAGKTPDEISLEERLRVVRLHLNLHLEQYGEHAVNTFRKHLSWYFKGIPGFKRLRERMMTAKTKDELLLVLEEIQTPQAAIA</sequence>
<comment type="catalytic activity">
    <reaction evidence="10">
        <text>a 5,6-dihydrouridine in tRNA + NAD(+) = a uridine in tRNA + NADH + H(+)</text>
        <dbReference type="Rhea" id="RHEA:54452"/>
        <dbReference type="Rhea" id="RHEA-COMP:13339"/>
        <dbReference type="Rhea" id="RHEA-COMP:13887"/>
        <dbReference type="ChEBI" id="CHEBI:15378"/>
        <dbReference type="ChEBI" id="CHEBI:57540"/>
        <dbReference type="ChEBI" id="CHEBI:57945"/>
        <dbReference type="ChEBI" id="CHEBI:65315"/>
        <dbReference type="ChEBI" id="CHEBI:74443"/>
    </reaction>
</comment>
<evidence type="ECO:0000256" key="9">
    <source>
        <dbReference type="ARBA" id="ARBA00048205"/>
    </source>
</evidence>
<evidence type="ECO:0000256" key="1">
    <source>
        <dbReference type="ARBA" id="ARBA00002790"/>
    </source>
</evidence>
<dbReference type="NCBIfam" id="TIGR00737">
    <property type="entry name" value="nifR3_yhdG"/>
    <property type="match status" value="1"/>
</dbReference>
<dbReference type="GO" id="GO:0017150">
    <property type="term" value="F:tRNA dihydrouridine synthase activity"/>
    <property type="evidence" value="ECO:0007669"/>
    <property type="project" value="InterPro"/>
</dbReference>
<dbReference type="PIRSF" id="PIRSF006621">
    <property type="entry name" value="Dus"/>
    <property type="match status" value="1"/>
</dbReference>
<keyword evidence="13" id="KW-0547">Nucleotide-binding</keyword>
<keyword evidence="7" id="KW-0694">RNA-binding</keyword>
<dbReference type="InterPro" id="IPR013785">
    <property type="entry name" value="Aldolase_TIM"/>
</dbReference>
<keyword evidence="6" id="KW-0521">NADP</keyword>
<keyword evidence="8 11" id="KW-0560">Oxidoreductase</keyword>
<dbReference type="GO" id="GO:0000049">
    <property type="term" value="F:tRNA binding"/>
    <property type="evidence" value="ECO:0007669"/>
    <property type="project" value="UniProtKB-KW"/>
</dbReference>
<evidence type="ECO:0000256" key="8">
    <source>
        <dbReference type="ARBA" id="ARBA00023002"/>
    </source>
</evidence>
<keyword evidence="5 11" id="KW-0819">tRNA processing</keyword>
<protein>
    <recommendedName>
        <fullName evidence="11">tRNA-dihydrouridine synthase</fullName>
        <ecNumber evidence="11">1.3.1.-</ecNumber>
    </recommendedName>
</protein>
<organism evidence="15 16">
    <name type="scientific">Candidatus Uhrbacteria bacterium GW2011_GWD2_52_7</name>
    <dbReference type="NCBI Taxonomy" id="1618989"/>
    <lineage>
        <taxon>Bacteria</taxon>
        <taxon>Candidatus Uhriibacteriota</taxon>
    </lineage>
</organism>
<dbReference type="Gene3D" id="3.20.20.70">
    <property type="entry name" value="Aldolase class I"/>
    <property type="match status" value="1"/>
</dbReference>
<feature type="active site" description="Proton donor" evidence="12">
    <location>
        <position position="131"/>
    </location>
</feature>
<comment type="catalytic activity">
    <reaction evidence="9">
        <text>a 5,6-dihydrouridine in tRNA + NADP(+) = a uridine in tRNA + NADPH + H(+)</text>
        <dbReference type="Rhea" id="RHEA:23624"/>
        <dbReference type="Rhea" id="RHEA-COMP:13339"/>
        <dbReference type="Rhea" id="RHEA-COMP:13887"/>
        <dbReference type="ChEBI" id="CHEBI:15378"/>
        <dbReference type="ChEBI" id="CHEBI:57783"/>
        <dbReference type="ChEBI" id="CHEBI:58349"/>
        <dbReference type="ChEBI" id="CHEBI:65315"/>
        <dbReference type="ChEBI" id="CHEBI:74443"/>
    </reaction>
</comment>
<dbReference type="InterPro" id="IPR001269">
    <property type="entry name" value="DUS_fam"/>
</dbReference>
<dbReference type="InterPro" id="IPR024036">
    <property type="entry name" value="tRNA-dHydroUridine_Synthase_C"/>
</dbReference>
<gene>
    <name evidence="15" type="ORF">UY72_C0048G0008</name>
</gene>
<dbReference type="InterPro" id="IPR035587">
    <property type="entry name" value="DUS-like_FMN-bd"/>
</dbReference>
<dbReference type="PANTHER" id="PTHR45846:SF1">
    <property type="entry name" value="TRNA-DIHYDROURIDINE(47) SYNTHASE [NAD(P)(+)]-LIKE"/>
    <property type="match status" value="1"/>
</dbReference>
<dbReference type="Proteomes" id="UP000034846">
    <property type="component" value="Unassembled WGS sequence"/>
</dbReference>
<dbReference type="Pfam" id="PF01207">
    <property type="entry name" value="Dus"/>
    <property type="match status" value="1"/>
</dbReference>
<accession>A0A0G1XEG6</accession>
<dbReference type="SUPFAM" id="SSF51395">
    <property type="entry name" value="FMN-linked oxidoreductases"/>
    <property type="match status" value="1"/>
</dbReference>
<dbReference type="PANTHER" id="PTHR45846">
    <property type="entry name" value="TRNA-DIHYDROURIDINE(47) SYNTHASE [NAD(P)(+)]-LIKE"/>
    <property type="match status" value="1"/>
</dbReference>
<feature type="binding site" evidence="13">
    <location>
        <begin position="254"/>
        <end position="255"/>
    </location>
    <ligand>
        <name>FMN</name>
        <dbReference type="ChEBI" id="CHEBI:58210"/>
    </ligand>
</feature>
<feature type="binding site" evidence="13">
    <location>
        <position position="100"/>
    </location>
    <ligand>
        <name>FMN</name>
        <dbReference type="ChEBI" id="CHEBI:58210"/>
    </ligand>
</feature>
<feature type="domain" description="DUS-like FMN-binding" evidence="14">
    <location>
        <begin position="15"/>
        <end position="342"/>
    </location>
</feature>
<comment type="cofactor">
    <cofactor evidence="11 13">
        <name>FMN</name>
        <dbReference type="ChEBI" id="CHEBI:58210"/>
    </cofactor>
</comment>
<reference evidence="15 16" key="1">
    <citation type="journal article" date="2015" name="Nature">
        <title>rRNA introns, odd ribosomes, and small enigmatic genomes across a large radiation of phyla.</title>
        <authorList>
            <person name="Brown C.T."/>
            <person name="Hug L.A."/>
            <person name="Thomas B.C."/>
            <person name="Sharon I."/>
            <person name="Castelle C.J."/>
            <person name="Singh A."/>
            <person name="Wilkins M.J."/>
            <person name="Williams K.H."/>
            <person name="Banfield J.F."/>
        </authorList>
    </citation>
    <scope>NUCLEOTIDE SEQUENCE [LARGE SCALE GENOMIC DNA]</scope>
</reference>
<evidence type="ECO:0000256" key="10">
    <source>
        <dbReference type="ARBA" id="ARBA00048802"/>
    </source>
</evidence>
<dbReference type="CDD" id="cd02801">
    <property type="entry name" value="DUS_like_FMN"/>
    <property type="match status" value="1"/>
</dbReference>
<evidence type="ECO:0000256" key="11">
    <source>
        <dbReference type="PIRNR" id="PIRNR006621"/>
    </source>
</evidence>
<comment type="caution">
    <text evidence="15">The sequence shown here is derived from an EMBL/GenBank/DDBJ whole genome shotgun (WGS) entry which is preliminary data.</text>
</comment>
<feature type="binding site" evidence="13">
    <location>
        <position position="170"/>
    </location>
    <ligand>
        <name>FMN</name>
        <dbReference type="ChEBI" id="CHEBI:58210"/>
    </ligand>
</feature>
<dbReference type="EMBL" id="LCRD01000048">
    <property type="protein sequence ID" value="KKW29346.1"/>
    <property type="molecule type" value="Genomic_DNA"/>
</dbReference>
<dbReference type="EC" id="1.3.1.-" evidence="11"/>
<proteinExistence type="inferred from homology"/>
<evidence type="ECO:0000256" key="7">
    <source>
        <dbReference type="ARBA" id="ARBA00022884"/>
    </source>
</evidence>
<evidence type="ECO:0000256" key="3">
    <source>
        <dbReference type="ARBA" id="ARBA00022630"/>
    </source>
</evidence>
<evidence type="ECO:0000256" key="5">
    <source>
        <dbReference type="ARBA" id="ARBA00022694"/>
    </source>
</evidence>
<dbReference type="AlphaFoldDB" id="A0A0G1XEG6"/>
<comment type="similarity">
    <text evidence="11">Belongs to the dus family.</text>
</comment>
<feature type="binding site" evidence="13">
    <location>
        <position position="199"/>
    </location>
    <ligand>
        <name>FMN</name>
        <dbReference type="ChEBI" id="CHEBI:58210"/>
    </ligand>
</feature>
<evidence type="ECO:0000259" key="14">
    <source>
        <dbReference type="Pfam" id="PF01207"/>
    </source>
</evidence>
<evidence type="ECO:0000256" key="13">
    <source>
        <dbReference type="PIRSR" id="PIRSR006621-2"/>
    </source>
</evidence>
<dbReference type="GO" id="GO:0050660">
    <property type="term" value="F:flavin adenine dinucleotide binding"/>
    <property type="evidence" value="ECO:0007669"/>
    <property type="project" value="InterPro"/>
</dbReference>
<evidence type="ECO:0000256" key="6">
    <source>
        <dbReference type="ARBA" id="ARBA00022857"/>
    </source>
</evidence>
<dbReference type="InterPro" id="IPR004652">
    <property type="entry name" value="DusB-like"/>
</dbReference>
<evidence type="ECO:0000256" key="2">
    <source>
        <dbReference type="ARBA" id="ARBA00022555"/>
    </source>
</evidence>
<evidence type="ECO:0000256" key="12">
    <source>
        <dbReference type="PIRSR" id="PIRSR006621-1"/>
    </source>
</evidence>
<name>A0A0G1XEG6_9BACT</name>
<keyword evidence="3 11" id="KW-0285">Flavoprotein</keyword>
<evidence type="ECO:0000313" key="15">
    <source>
        <dbReference type="EMBL" id="KKW29346.1"/>
    </source>
</evidence>
<keyword evidence="2" id="KW-0820">tRNA-binding</keyword>